<accession>A0ABU5YG20</accession>
<protein>
    <submittedName>
        <fullName evidence="1">Uncharacterized protein</fullName>
    </submittedName>
</protein>
<name>A0ABU5YG20_9FLAO</name>
<feature type="non-terminal residue" evidence="1">
    <location>
        <position position="1"/>
    </location>
</feature>
<evidence type="ECO:0000313" key="2">
    <source>
        <dbReference type="Proteomes" id="UP001324270"/>
    </source>
</evidence>
<keyword evidence="2" id="KW-1185">Reference proteome</keyword>
<organism evidence="1 2">
    <name type="scientific">Capnocytophaga gingivalis</name>
    <dbReference type="NCBI Taxonomy" id="1017"/>
    <lineage>
        <taxon>Bacteria</taxon>
        <taxon>Pseudomonadati</taxon>
        <taxon>Bacteroidota</taxon>
        <taxon>Flavobacteriia</taxon>
        <taxon>Flavobacteriales</taxon>
        <taxon>Flavobacteriaceae</taxon>
        <taxon>Capnocytophaga</taxon>
    </lineage>
</organism>
<evidence type="ECO:0000313" key="1">
    <source>
        <dbReference type="EMBL" id="MEB3041618.1"/>
    </source>
</evidence>
<reference evidence="1 2" key="1">
    <citation type="submission" date="2023-12" db="EMBL/GenBank/DDBJ databases">
        <title>Genomic sequences of Capnocytophaga and Parvimonas strains.</title>
        <authorList>
            <person name="Watt R.M."/>
            <person name="Wang M."/>
            <person name="Yang T."/>
            <person name="Tong W.M."/>
        </authorList>
    </citation>
    <scope>NUCLEOTIDE SEQUENCE [LARGE SCALE GENOMIC DNA]</scope>
    <source>
        <strain evidence="1 2">CCUG 13156</strain>
    </source>
</reference>
<proteinExistence type="predicted"/>
<dbReference type="EMBL" id="JAYKBV010000026">
    <property type="protein sequence ID" value="MEB3041618.1"/>
    <property type="molecule type" value="Genomic_DNA"/>
</dbReference>
<dbReference type="RefSeq" id="WP_323980161.1">
    <property type="nucleotide sequence ID" value="NZ_JAYKBV010000026.1"/>
</dbReference>
<dbReference type="Proteomes" id="UP001324270">
    <property type="component" value="Unassembled WGS sequence"/>
</dbReference>
<comment type="caution">
    <text evidence="1">The sequence shown here is derived from an EMBL/GenBank/DDBJ whole genome shotgun (WGS) entry which is preliminary data.</text>
</comment>
<gene>
    <name evidence="1" type="ORF">VJJ49_13125</name>
</gene>
<sequence>KDNKMKVIRDLDVTVNYKVVLRSAIVSDMVFEQLDKIAKYGLPIENNKSEEYKEAFEWLTKYITEYDSCSLSYKVEFEE</sequence>